<evidence type="ECO:0000256" key="1">
    <source>
        <dbReference type="ARBA" id="ARBA00022679"/>
    </source>
</evidence>
<gene>
    <name evidence="4" type="ORF">SAMN05421630_11049</name>
</gene>
<evidence type="ECO:0000256" key="2">
    <source>
        <dbReference type="ARBA" id="ARBA00022777"/>
    </source>
</evidence>
<name>A0A1G6VWR0_9PSEU</name>
<dbReference type="GO" id="GO:0016020">
    <property type="term" value="C:membrane"/>
    <property type="evidence" value="ECO:0007669"/>
    <property type="project" value="InterPro"/>
</dbReference>
<proteinExistence type="predicted"/>
<dbReference type="STRING" id="530584.SAMN05421630_11049"/>
<dbReference type="SMART" id="SM00065">
    <property type="entry name" value="GAF"/>
    <property type="match status" value="2"/>
</dbReference>
<dbReference type="GO" id="GO:0000155">
    <property type="term" value="F:phosphorelay sensor kinase activity"/>
    <property type="evidence" value="ECO:0007669"/>
    <property type="project" value="InterPro"/>
</dbReference>
<keyword evidence="2 4" id="KW-0418">Kinase</keyword>
<protein>
    <submittedName>
        <fullName evidence="4">Histidine kinase</fullName>
    </submittedName>
</protein>
<dbReference type="InterPro" id="IPR050482">
    <property type="entry name" value="Sensor_HK_TwoCompSys"/>
</dbReference>
<dbReference type="Gene3D" id="3.30.450.40">
    <property type="match status" value="2"/>
</dbReference>
<sequence length="583" mass="60475">MNETSVRRLLDGVLDVLDARAGHGGSPVPEPAAVLARIAAAATRLTRASHGAFVLVPSTAADQGGEGYTDVVTVGLGANPAEPVWSRERTTAGKGPSEAKPERLLVSGSATNGAGHPLPGGFPATTSVLRMPVYVEDTLFGQLLLADKLSGGDHDGADERGFTEHDEDAVAGLVTAMAPLIGMASAYGKVELRLRWLTAAQEITGVLLRGDDPAAALRLIAERARIVSGSAVGAIARPDERADQLVFDVVATEGPVPADASGLSVSVRGTATGQAFTTGEPVLVRDYGTLAATYQSGWSGATMPDLVTALDSAIAVPLTVGDLPVGVLLVARGHGTVPFDADDVQLVRMFASQAALALEFGRAEQDRHKLAVFENRERIAHDLHDLVIQRLFAVGLGLEGLGKLTTDAKAGALVSGFVHDLDRTIKDIRNSIFSLQHPVEAPGGVRADLLRLCLGLRGTLGFEPRLSFDGPLDTAIPAAMRADLLAVVDKALTHAARRAEATAATVEVVVDRAGRTLTTTVADNGAAHPGERAGQDGEIAELEVLAADWDGTFSIGGVPGAGTGLTWTVRLPRHDARTQGGHA</sequence>
<dbReference type="InterPro" id="IPR011712">
    <property type="entry name" value="Sig_transdc_His_kin_sub3_dim/P"/>
</dbReference>
<dbReference type="GO" id="GO:0046983">
    <property type="term" value="F:protein dimerization activity"/>
    <property type="evidence" value="ECO:0007669"/>
    <property type="project" value="InterPro"/>
</dbReference>
<dbReference type="PANTHER" id="PTHR24421">
    <property type="entry name" value="NITRATE/NITRITE SENSOR PROTEIN NARX-RELATED"/>
    <property type="match status" value="1"/>
</dbReference>
<keyword evidence="1" id="KW-0808">Transferase</keyword>
<accession>A0A1G6VWR0</accession>
<dbReference type="PANTHER" id="PTHR24421:SF56">
    <property type="entry name" value="OXYGEN SENSOR HISTIDINE KINASE RESPONSE REGULATOR DOST"/>
    <property type="match status" value="1"/>
</dbReference>
<dbReference type="Pfam" id="PF13185">
    <property type="entry name" value="GAF_2"/>
    <property type="match status" value="1"/>
</dbReference>
<evidence type="ECO:0000313" key="5">
    <source>
        <dbReference type="Proteomes" id="UP000199494"/>
    </source>
</evidence>
<evidence type="ECO:0000313" key="4">
    <source>
        <dbReference type="EMBL" id="SDD57998.1"/>
    </source>
</evidence>
<keyword evidence="5" id="KW-1185">Reference proteome</keyword>
<dbReference type="Proteomes" id="UP000199494">
    <property type="component" value="Unassembled WGS sequence"/>
</dbReference>
<organism evidence="4 5">
    <name type="scientific">Prauserella marina</name>
    <dbReference type="NCBI Taxonomy" id="530584"/>
    <lineage>
        <taxon>Bacteria</taxon>
        <taxon>Bacillati</taxon>
        <taxon>Actinomycetota</taxon>
        <taxon>Actinomycetes</taxon>
        <taxon>Pseudonocardiales</taxon>
        <taxon>Pseudonocardiaceae</taxon>
        <taxon>Prauserella</taxon>
    </lineage>
</organism>
<dbReference type="Gene3D" id="1.20.5.1930">
    <property type="match status" value="1"/>
</dbReference>
<dbReference type="EMBL" id="FMZE01000010">
    <property type="protein sequence ID" value="SDD57998.1"/>
    <property type="molecule type" value="Genomic_DNA"/>
</dbReference>
<keyword evidence="3" id="KW-0902">Two-component regulatory system</keyword>
<dbReference type="Gene3D" id="3.30.565.10">
    <property type="entry name" value="Histidine kinase-like ATPase, C-terminal domain"/>
    <property type="match status" value="1"/>
</dbReference>
<dbReference type="SUPFAM" id="SSF55781">
    <property type="entry name" value="GAF domain-like"/>
    <property type="match status" value="2"/>
</dbReference>
<evidence type="ECO:0000256" key="3">
    <source>
        <dbReference type="ARBA" id="ARBA00023012"/>
    </source>
</evidence>
<dbReference type="InterPro" id="IPR036890">
    <property type="entry name" value="HATPase_C_sf"/>
</dbReference>
<dbReference type="Pfam" id="PF07730">
    <property type="entry name" value="HisKA_3"/>
    <property type="match status" value="1"/>
</dbReference>
<dbReference type="InterPro" id="IPR003018">
    <property type="entry name" value="GAF"/>
</dbReference>
<dbReference type="InterPro" id="IPR029016">
    <property type="entry name" value="GAF-like_dom_sf"/>
</dbReference>
<reference evidence="4 5" key="1">
    <citation type="submission" date="2016-10" db="EMBL/GenBank/DDBJ databases">
        <authorList>
            <person name="de Groot N.N."/>
        </authorList>
    </citation>
    <scope>NUCLEOTIDE SEQUENCE [LARGE SCALE GENOMIC DNA]</scope>
    <source>
        <strain evidence="4 5">CGMCC 4.5506</strain>
    </source>
</reference>
<dbReference type="AlphaFoldDB" id="A0A1G6VWR0"/>